<evidence type="ECO:0000313" key="2">
    <source>
        <dbReference type="EMBL" id="MBT1779743.1"/>
    </source>
</evidence>
<dbReference type="InterPro" id="IPR041180">
    <property type="entry name" value="Nmad2"/>
</dbReference>
<evidence type="ECO:0000259" key="1">
    <source>
        <dbReference type="Pfam" id="PF18753"/>
    </source>
</evidence>
<evidence type="ECO:0000313" key="3">
    <source>
        <dbReference type="Proteomes" id="UP000742934"/>
    </source>
</evidence>
<dbReference type="RefSeq" id="WP_154232970.1">
    <property type="nucleotide sequence ID" value="NZ_JBMDBL010000079.1"/>
</dbReference>
<proteinExistence type="predicted"/>
<reference evidence="2" key="1">
    <citation type="submission" date="2021-05" db="EMBL/GenBank/DDBJ databases">
        <title>The batch submission of Enterobacter spp. strains.</title>
        <authorList>
            <person name="Wei L."/>
            <person name="Wang C."/>
            <person name="Feng Y."/>
            <person name="Zong Z."/>
        </authorList>
    </citation>
    <scope>NUCLEOTIDE SEQUENCE</scope>
    <source>
        <strain evidence="2">090086</strain>
    </source>
</reference>
<comment type="caution">
    <text evidence="2">The sequence shown here is derived from an EMBL/GenBank/DDBJ whole genome shotgun (WGS) entry which is preliminary data.</text>
</comment>
<feature type="domain" description="Nucleotide modification associated" evidence="1">
    <location>
        <begin position="5"/>
        <end position="201"/>
    </location>
</feature>
<dbReference type="EMBL" id="JAHEVK010000044">
    <property type="protein sequence ID" value="MBT1779743.1"/>
    <property type="molecule type" value="Genomic_DNA"/>
</dbReference>
<name>A0A9Q2WGS4_9ENTR</name>
<dbReference type="Proteomes" id="UP000742934">
    <property type="component" value="Unassembled WGS sequence"/>
</dbReference>
<gene>
    <name evidence="2" type="ORF">KK080_23480</name>
</gene>
<accession>A0A9Q2WGS4</accession>
<sequence>MPMKRRIFSYKIVRDFGFAPNPFHDYCTLATCKPKIRNSAQPGDLIFGCGSSHLNLKDKLIYVMLVEEKMSFQEYWEDQRFKYKKPHFYSNKQNAFGDNIYHVDSNGNWTQEDSHHSFEDGRINQDNMDRDLTSLHVLISTNFIYFGDNFIDAPIFPTTGEKIYPNSRDYITNFSDEMVNQAYDWFINYPHKGCIGSPISWI</sequence>
<dbReference type="Pfam" id="PF18753">
    <property type="entry name" value="Nmad2"/>
    <property type="match status" value="1"/>
</dbReference>
<dbReference type="AlphaFoldDB" id="A0A9Q2WGS4"/>
<protein>
    <recommendedName>
        <fullName evidence="1">Nucleotide modification associated domain-containing protein</fullName>
    </recommendedName>
</protein>
<organism evidence="2 3">
    <name type="scientific">Enterobacter hormaechei subsp. hoffmannii</name>
    <dbReference type="NCBI Taxonomy" id="1812934"/>
    <lineage>
        <taxon>Bacteria</taxon>
        <taxon>Pseudomonadati</taxon>
        <taxon>Pseudomonadota</taxon>
        <taxon>Gammaproteobacteria</taxon>
        <taxon>Enterobacterales</taxon>
        <taxon>Enterobacteriaceae</taxon>
        <taxon>Enterobacter</taxon>
        <taxon>Enterobacter cloacae complex</taxon>
    </lineage>
</organism>